<evidence type="ECO:0000256" key="1">
    <source>
        <dbReference type="ARBA" id="ARBA00007409"/>
    </source>
</evidence>
<keyword evidence="4" id="KW-1185">Reference proteome</keyword>
<dbReference type="SFLD" id="SFLDS00019">
    <property type="entry name" value="Glutathione_Transferase_(cytos"/>
    <property type="match status" value="1"/>
</dbReference>
<dbReference type="Pfam" id="PF13409">
    <property type="entry name" value="GST_N_2"/>
    <property type="match status" value="1"/>
</dbReference>
<dbReference type="PROSITE" id="PS50405">
    <property type="entry name" value="GST_CTER"/>
    <property type="match status" value="1"/>
</dbReference>
<dbReference type="RefSeq" id="XP_033597141.1">
    <property type="nucleotide sequence ID" value="XM_033739142.1"/>
</dbReference>
<dbReference type="EMBL" id="ML996579">
    <property type="protein sequence ID" value="KAF2754690.1"/>
    <property type="molecule type" value="Genomic_DNA"/>
</dbReference>
<dbReference type="Gene3D" id="1.20.1050.10">
    <property type="match status" value="1"/>
</dbReference>
<organism evidence="3 4">
    <name type="scientific">Pseudovirgaria hyperparasitica</name>
    <dbReference type="NCBI Taxonomy" id="470096"/>
    <lineage>
        <taxon>Eukaryota</taxon>
        <taxon>Fungi</taxon>
        <taxon>Dikarya</taxon>
        <taxon>Ascomycota</taxon>
        <taxon>Pezizomycotina</taxon>
        <taxon>Dothideomycetes</taxon>
        <taxon>Dothideomycetes incertae sedis</taxon>
        <taxon>Acrospermales</taxon>
        <taxon>Acrospermaceae</taxon>
        <taxon>Pseudovirgaria</taxon>
    </lineage>
</organism>
<dbReference type="PANTHER" id="PTHR44051:SF9">
    <property type="entry name" value="GLUTATHIONE S-TRANSFERASE 1"/>
    <property type="match status" value="1"/>
</dbReference>
<dbReference type="InterPro" id="IPR036249">
    <property type="entry name" value="Thioredoxin-like_sf"/>
</dbReference>
<dbReference type="SUPFAM" id="SSF47616">
    <property type="entry name" value="GST C-terminal domain-like"/>
    <property type="match status" value="1"/>
</dbReference>
<evidence type="ECO:0000259" key="2">
    <source>
        <dbReference type="PROSITE" id="PS50405"/>
    </source>
</evidence>
<dbReference type="SUPFAM" id="SSF52833">
    <property type="entry name" value="Thioredoxin-like"/>
    <property type="match status" value="1"/>
</dbReference>
<evidence type="ECO:0000313" key="3">
    <source>
        <dbReference type="EMBL" id="KAF2754690.1"/>
    </source>
</evidence>
<dbReference type="AlphaFoldDB" id="A0A6A6VYF0"/>
<dbReference type="Gene3D" id="3.40.30.10">
    <property type="entry name" value="Glutaredoxin"/>
    <property type="match status" value="1"/>
</dbReference>
<dbReference type="InterPro" id="IPR036282">
    <property type="entry name" value="Glutathione-S-Trfase_C_sf"/>
</dbReference>
<proteinExistence type="inferred from homology"/>
<gene>
    <name evidence="3" type="ORF">EJ05DRAFT_130219</name>
</gene>
<dbReference type="InterPro" id="IPR010987">
    <property type="entry name" value="Glutathione-S-Trfase_C-like"/>
</dbReference>
<dbReference type="InterPro" id="IPR004046">
    <property type="entry name" value="GST_C"/>
</dbReference>
<name>A0A6A6VYF0_9PEZI</name>
<feature type="domain" description="GST C-terminal" evidence="2">
    <location>
        <begin position="101"/>
        <end position="240"/>
    </location>
</feature>
<dbReference type="InterPro" id="IPR040079">
    <property type="entry name" value="Glutathione_S-Trfase"/>
</dbReference>
<comment type="similarity">
    <text evidence="1">Belongs to the GST superfamily.</text>
</comment>
<reference evidence="3" key="1">
    <citation type="journal article" date="2020" name="Stud. Mycol.">
        <title>101 Dothideomycetes genomes: a test case for predicting lifestyles and emergence of pathogens.</title>
        <authorList>
            <person name="Haridas S."/>
            <person name="Albert R."/>
            <person name="Binder M."/>
            <person name="Bloem J."/>
            <person name="Labutti K."/>
            <person name="Salamov A."/>
            <person name="Andreopoulos B."/>
            <person name="Baker S."/>
            <person name="Barry K."/>
            <person name="Bills G."/>
            <person name="Bluhm B."/>
            <person name="Cannon C."/>
            <person name="Castanera R."/>
            <person name="Culley D."/>
            <person name="Daum C."/>
            <person name="Ezra D."/>
            <person name="Gonzalez J."/>
            <person name="Henrissat B."/>
            <person name="Kuo A."/>
            <person name="Liang C."/>
            <person name="Lipzen A."/>
            <person name="Lutzoni F."/>
            <person name="Magnuson J."/>
            <person name="Mondo S."/>
            <person name="Nolan M."/>
            <person name="Ohm R."/>
            <person name="Pangilinan J."/>
            <person name="Park H.-J."/>
            <person name="Ramirez L."/>
            <person name="Alfaro M."/>
            <person name="Sun H."/>
            <person name="Tritt A."/>
            <person name="Yoshinaga Y."/>
            <person name="Zwiers L.-H."/>
            <person name="Turgeon B."/>
            <person name="Goodwin S."/>
            <person name="Spatafora J."/>
            <person name="Crous P."/>
            <person name="Grigoriev I."/>
        </authorList>
    </citation>
    <scope>NUCLEOTIDE SEQUENCE</scope>
    <source>
        <strain evidence="3">CBS 121739</strain>
    </source>
</reference>
<dbReference type="OrthoDB" id="2309723at2759"/>
<dbReference type="InterPro" id="IPR004045">
    <property type="entry name" value="Glutathione_S-Trfase_N"/>
</dbReference>
<dbReference type="PANTHER" id="PTHR44051">
    <property type="entry name" value="GLUTATHIONE S-TRANSFERASE-RELATED"/>
    <property type="match status" value="1"/>
</dbReference>
<protein>
    <recommendedName>
        <fullName evidence="2">GST C-terminal domain-containing protein</fullName>
    </recommendedName>
</protein>
<accession>A0A6A6VYF0</accession>
<evidence type="ECO:0000313" key="4">
    <source>
        <dbReference type="Proteomes" id="UP000799437"/>
    </source>
</evidence>
<dbReference type="Proteomes" id="UP000799437">
    <property type="component" value="Unassembled WGS sequence"/>
</dbReference>
<sequence>MEQTTIPTLHHMVSSNSFPVLVTLEEASALRPDGLKYDIVHYRRPRGRAPPELKQVHPLGKSPVMVVRQADGSGTPETMIESRLLIEYILDEYTNGELDPPEEDKRRANFWSEFMLRSLMGKVIILIPWLMIPRVMPFGLRHLLQLLFAPLVKILAQDLHQFYQFTNDGLSDERPWFNGRNFGAADLKTFFVLDLCEQQGVLWKPKKYPRLASWHAAVKERDAYKRALEIGGTYDMSMIE</sequence>
<dbReference type="Pfam" id="PF14497">
    <property type="entry name" value="GST_C_3"/>
    <property type="match status" value="1"/>
</dbReference>
<dbReference type="GeneID" id="54480196"/>